<dbReference type="EMBL" id="DS113208">
    <property type="protein sequence ID" value="EAY19394.1"/>
    <property type="molecule type" value="Genomic_DNA"/>
</dbReference>
<organism evidence="2 3">
    <name type="scientific">Trichomonas vaginalis (strain ATCC PRA-98 / G3)</name>
    <dbReference type="NCBI Taxonomy" id="412133"/>
    <lineage>
        <taxon>Eukaryota</taxon>
        <taxon>Metamonada</taxon>
        <taxon>Parabasalia</taxon>
        <taxon>Trichomonadida</taxon>
        <taxon>Trichomonadidae</taxon>
        <taxon>Trichomonas</taxon>
    </lineage>
</organism>
<dbReference type="SMR" id="A2DJJ4"/>
<reference evidence="2" key="2">
    <citation type="journal article" date="2007" name="Science">
        <title>Draft genome sequence of the sexually transmitted pathogen Trichomonas vaginalis.</title>
        <authorList>
            <person name="Carlton J.M."/>
            <person name="Hirt R.P."/>
            <person name="Silva J.C."/>
            <person name="Delcher A.L."/>
            <person name="Schatz M."/>
            <person name="Zhao Q."/>
            <person name="Wortman J.R."/>
            <person name="Bidwell S.L."/>
            <person name="Alsmark U.C.M."/>
            <person name="Besteiro S."/>
            <person name="Sicheritz-Ponten T."/>
            <person name="Noel C.J."/>
            <person name="Dacks J.B."/>
            <person name="Foster P.G."/>
            <person name="Simillion C."/>
            <person name="Van de Peer Y."/>
            <person name="Miranda-Saavedra D."/>
            <person name="Barton G.J."/>
            <person name="Westrop G.D."/>
            <person name="Mueller S."/>
            <person name="Dessi D."/>
            <person name="Fiori P.L."/>
            <person name="Ren Q."/>
            <person name="Paulsen I."/>
            <person name="Zhang H."/>
            <person name="Bastida-Corcuera F.D."/>
            <person name="Simoes-Barbosa A."/>
            <person name="Brown M.T."/>
            <person name="Hayes R.D."/>
            <person name="Mukherjee M."/>
            <person name="Okumura C.Y."/>
            <person name="Schneider R."/>
            <person name="Smith A.J."/>
            <person name="Vanacova S."/>
            <person name="Villalvazo M."/>
            <person name="Haas B.J."/>
            <person name="Pertea M."/>
            <person name="Feldblyum T.V."/>
            <person name="Utterback T.R."/>
            <person name="Shu C.L."/>
            <person name="Osoegawa K."/>
            <person name="de Jong P.J."/>
            <person name="Hrdy I."/>
            <person name="Horvathova L."/>
            <person name="Zubacova Z."/>
            <person name="Dolezal P."/>
            <person name="Malik S.B."/>
            <person name="Logsdon J.M. Jr."/>
            <person name="Henze K."/>
            <person name="Gupta A."/>
            <person name="Wang C.C."/>
            <person name="Dunne R.L."/>
            <person name="Upcroft J.A."/>
            <person name="Upcroft P."/>
            <person name="White O."/>
            <person name="Salzberg S.L."/>
            <person name="Tang P."/>
            <person name="Chiu C.-H."/>
            <person name="Lee Y.-S."/>
            <person name="Embley T.M."/>
            <person name="Coombs G.H."/>
            <person name="Mottram J.C."/>
            <person name="Tachezy J."/>
            <person name="Fraser-Liggett C.M."/>
            <person name="Johnson P.J."/>
        </authorList>
    </citation>
    <scope>NUCLEOTIDE SEQUENCE [LARGE SCALE GENOMIC DNA]</scope>
    <source>
        <strain evidence="2">G3</strain>
    </source>
</reference>
<name>A2DJJ4_TRIV3</name>
<dbReference type="VEuPathDB" id="TrichDB:TVAG_101120"/>
<evidence type="ECO:0000313" key="2">
    <source>
        <dbReference type="EMBL" id="EAY19394.1"/>
    </source>
</evidence>
<gene>
    <name evidence="2" type="ORF">TVAG_101120</name>
</gene>
<protein>
    <submittedName>
        <fullName evidence="2">Uncharacterized protein</fullName>
    </submittedName>
</protein>
<dbReference type="KEGG" id="tva:5464922"/>
<sequence length="621" mass="70621">MSTKRVNFRPFEADTDSSPLEPEEKEPMVLNSEEYKIEHLCNPNNDIFSKLEPELPGEAENSSPMRSLTIAPKLSKSMPMLQYKKLHLNKNFLSITESTFPDAYPECHYDIDSHQTQVELICKIPSFVNNDKSLMIAIKELLENIPYNETNVIEIVQKAYTESDPLLLVYNRDILIQLYLDYIDDLEISDLLIQPLTKLLLFTSHFISTKFCVRDVGYLALHASDNVSTQYREFFVELSETLSCDFIDEGLQSILIETLKVYHDKNVLDVRWALMNLEKTQIISSDMNEPSYTFTLMKPQYDMQPIVENTIPDQKKILKIIYESAGKAETVLRSVENHEIVASWVTYFQTTHMLYKQLFLDYSPAKITQAGSLFGKSLSALTKFGPISGKLHPDLPDLVSNIVLNVSIIDEYIAHNRTGFILLTNLMNALSSSITKLHEYHMTIQDPSEAGMCSILFWNLVKIRSYLNHPQITKQKIHSIGPFFILFAQGASSYLASICEVTAFELSNVNASLNTVQLAFIEADSSLHNLSSACIRAERRFKDTPQRAFARQWSTYANNLASCIRSLFSEPSVEKCISQLTDVISILSQLKAKANILAIENEYNTTTEAINHLNSVLHTVR</sequence>
<evidence type="ECO:0000313" key="3">
    <source>
        <dbReference type="Proteomes" id="UP000001542"/>
    </source>
</evidence>
<keyword evidence="3" id="KW-1185">Reference proteome</keyword>
<dbReference type="Proteomes" id="UP000001542">
    <property type="component" value="Unassembled WGS sequence"/>
</dbReference>
<dbReference type="AlphaFoldDB" id="A2DJJ4"/>
<dbReference type="VEuPathDB" id="TrichDB:TVAGG3_1036120"/>
<proteinExistence type="predicted"/>
<dbReference type="RefSeq" id="XP_001580380.1">
    <property type="nucleotide sequence ID" value="XM_001580330.1"/>
</dbReference>
<accession>A2DJJ4</accession>
<evidence type="ECO:0000256" key="1">
    <source>
        <dbReference type="SAM" id="MobiDB-lite"/>
    </source>
</evidence>
<feature type="region of interest" description="Disordered" evidence="1">
    <location>
        <begin position="1"/>
        <end position="25"/>
    </location>
</feature>
<reference evidence="2" key="1">
    <citation type="submission" date="2006-10" db="EMBL/GenBank/DDBJ databases">
        <authorList>
            <person name="Amadeo P."/>
            <person name="Zhao Q."/>
            <person name="Wortman J."/>
            <person name="Fraser-Liggett C."/>
            <person name="Carlton J."/>
        </authorList>
    </citation>
    <scope>NUCLEOTIDE SEQUENCE</scope>
    <source>
        <strain evidence="2">G3</strain>
    </source>
</reference>
<dbReference type="InParanoid" id="A2DJJ4"/>